<keyword evidence="6 9" id="KW-1133">Transmembrane helix</keyword>
<reference evidence="11" key="1">
    <citation type="submission" date="2021-04" db="EMBL/GenBank/DDBJ databases">
        <title>Biosynthetic gene clusters of Dactylosporangioum roseum.</title>
        <authorList>
            <person name="Hartkoorn R.C."/>
            <person name="Beaudoing E."/>
            <person name="Hot D."/>
            <person name="Moureu S."/>
        </authorList>
    </citation>
    <scope>NUCLEOTIDE SEQUENCE</scope>
    <source>
        <strain evidence="11">NRRL B-16295</strain>
    </source>
</reference>
<comment type="subcellular location">
    <subcellularLocation>
        <location evidence="1">Cell membrane</location>
        <topology evidence="1">Multi-pass membrane protein</topology>
    </subcellularLocation>
</comment>
<dbReference type="InterPro" id="IPR036259">
    <property type="entry name" value="MFS_trans_sf"/>
</dbReference>
<feature type="transmembrane region" description="Helical" evidence="9">
    <location>
        <begin position="271"/>
        <end position="291"/>
    </location>
</feature>
<dbReference type="PROSITE" id="PS50850">
    <property type="entry name" value="MFS"/>
    <property type="match status" value="1"/>
</dbReference>
<feature type="transmembrane region" description="Helical" evidence="9">
    <location>
        <begin position="73"/>
        <end position="90"/>
    </location>
</feature>
<dbReference type="InterPro" id="IPR011701">
    <property type="entry name" value="MFS"/>
</dbReference>
<feature type="transmembrane region" description="Helical" evidence="9">
    <location>
        <begin position="189"/>
        <end position="209"/>
    </location>
</feature>
<feature type="compositionally biased region" description="Low complexity" evidence="8">
    <location>
        <begin position="1"/>
        <end position="15"/>
    </location>
</feature>
<name>A0ABY5YZ62_9ACTN</name>
<organism evidence="11 12">
    <name type="scientific">Dactylosporangium roseum</name>
    <dbReference type="NCBI Taxonomy" id="47989"/>
    <lineage>
        <taxon>Bacteria</taxon>
        <taxon>Bacillati</taxon>
        <taxon>Actinomycetota</taxon>
        <taxon>Actinomycetes</taxon>
        <taxon>Micromonosporales</taxon>
        <taxon>Micromonosporaceae</taxon>
        <taxon>Dactylosporangium</taxon>
    </lineage>
</organism>
<feature type="domain" description="Major facilitator superfamily (MFS) profile" evidence="10">
    <location>
        <begin position="32"/>
        <end position="420"/>
    </location>
</feature>
<accession>A0ABY5YZ62</accession>
<dbReference type="EMBL" id="CP073721">
    <property type="protein sequence ID" value="UWZ34817.1"/>
    <property type="molecule type" value="Genomic_DNA"/>
</dbReference>
<dbReference type="Pfam" id="PF07690">
    <property type="entry name" value="MFS_1"/>
    <property type="match status" value="1"/>
</dbReference>
<evidence type="ECO:0000256" key="2">
    <source>
        <dbReference type="ARBA" id="ARBA00006236"/>
    </source>
</evidence>
<evidence type="ECO:0000256" key="1">
    <source>
        <dbReference type="ARBA" id="ARBA00004651"/>
    </source>
</evidence>
<feature type="transmembrane region" description="Helical" evidence="9">
    <location>
        <begin position="238"/>
        <end position="259"/>
    </location>
</feature>
<evidence type="ECO:0000256" key="4">
    <source>
        <dbReference type="ARBA" id="ARBA00022475"/>
    </source>
</evidence>
<feature type="region of interest" description="Disordered" evidence="8">
    <location>
        <begin position="1"/>
        <end position="27"/>
    </location>
</feature>
<dbReference type="SUPFAM" id="SSF103473">
    <property type="entry name" value="MFS general substrate transporter"/>
    <property type="match status" value="1"/>
</dbReference>
<dbReference type="PROSITE" id="PS00216">
    <property type="entry name" value="SUGAR_TRANSPORT_1"/>
    <property type="match status" value="1"/>
</dbReference>
<feature type="transmembrane region" description="Helical" evidence="9">
    <location>
        <begin position="33"/>
        <end position="53"/>
    </location>
</feature>
<dbReference type="NCBIfam" id="TIGR00710">
    <property type="entry name" value="efflux_Bcr_CflA"/>
    <property type="match status" value="1"/>
</dbReference>
<proteinExistence type="inferred from homology"/>
<evidence type="ECO:0000313" key="12">
    <source>
        <dbReference type="Proteomes" id="UP001058271"/>
    </source>
</evidence>
<comment type="similarity">
    <text evidence="2">Belongs to the major facilitator superfamily. Bcr/CmlA family.</text>
</comment>
<feature type="transmembrane region" description="Helical" evidence="9">
    <location>
        <begin position="303"/>
        <end position="323"/>
    </location>
</feature>
<feature type="transmembrane region" description="Helical" evidence="9">
    <location>
        <begin position="395"/>
        <end position="415"/>
    </location>
</feature>
<feature type="transmembrane region" description="Helical" evidence="9">
    <location>
        <begin position="329"/>
        <end position="349"/>
    </location>
</feature>
<dbReference type="Proteomes" id="UP001058271">
    <property type="component" value="Chromosome"/>
</dbReference>
<dbReference type="InterPro" id="IPR020846">
    <property type="entry name" value="MFS_dom"/>
</dbReference>
<evidence type="ECO:0000256" key="3">
    <source>
        <dbReference type="ARBA" id="ARBA00022448"/>
    </source>
</evidence>
<dbReference type="PANTHER" id="PTHR23502">
    <property type="entry name" value="MAJOR FACILITATOR SUPERFAMILY"/>
    <property type="match status" value="1"/>
</dbReference>
<protein>
    <submittedName>
        <fullName evidence="11">Multidrug effflux MFS transporter</fullName>
    </submittedName>
</protein>
<keyword evidence="7 9" id="KW-0472">Membrane</keyword>
<evidence type="ECO:0000256" key="5">
    <source>
        <dbReference type="ARBA" id="ARBA00022692"/>
    </source>
</evidence>
<keyword evidence="5 9" id="KW-0812">Transmembrane</keyword>
<dbReference type="InterPro" id="IPR004812">
    <property type="entry name" value="Efflux_drug-R_Bcr/CmlA"/>
</dbReference>
<feature type="transmembrane region" description="Helical" evidence="9">
    <location>
        <begin position="159"/>
        <end position="183"/>
    </location>
</feature>
<evidence type="ECO:0000256" key="6">
    <source>
        <dbReference type="ARBA" id="ARBA00022989"/>
    </source>
</evidence>
<gene>
    <name evidence="11" type="ORF">Drose_27000</name>
</gene>
<dbReference type="Gene3D" id="1.20.1720.10">
    <property type="entry name" value="Multidrug resistance protein D"/>
    <property type="match status" value="1"/>
</dbReference>
<sequence>MISGAKPAADTTAAAGHRSVPARPAGDRSGAGLGRLALFGALSALGPVSIDMYAPALPKMAAALGGAPRDLQLTMTVFVAGLAIGQLVIGPVSDAVGRRRPLLWGLALYTCASLACAAATGTWWLTAGRLAQALGAAGALVLVRAVVRDLYTGTHLSRTFARLMLVNGLAPVLAPAIGGFAVGWVGWRWLFVAMAASGAAMYLAVLLKLPDSRPPGPDRAVDARRLLRSMGRVLGDRAFVVNTAGAGLTFAGCLFAYVAGGPFVLQVVYGLSPQAFAAVMGVNGVGIILAGRLSNLLVGRWGEYAMVVLGMSVACVGGAGVLVTTTVHLGLPVLLCALFVLVGPIGLVVPNSASLALAAHAETAGAASALLGVTHLVIGAIAIPLVGIGGGTDPVVLGTVMVVFTASALALTVALRPRKAG</sequence>
<dbReference type="RefSeq" id="WP_260724163.1">
    <property type="nucleotide sequence ID" value="NZ_BAAABS010000052.1"/>
</dbReference>
<keyword evidence="4" id="KW-1003">Cell membrane</keyword>
<feature type="transmembrane region" description="Helical" evidence="9">
    <location>
        <begin position="369"/>
        <end position="389"/>
    </location>
</feature>
<feature type="transmembrane region" description="Helical" evidence="9">
    <location>
        <begin position="130"/>
        <end position="147"/>
    </location>
</feature>
<dbReference type="InterPro" id="IPR005829">
    <property type="entry name" value="Sugar_transporter_CS"/>
</dbReference>
<keyword evidence="3" id="KW-0813">Transport</keyword>
<evidence type="ECO:0000256" key="8">
    <source>
        <dbReference type="SAM" id="MobiDB-lite"/>
    </source>
</evidence>
<evidence type="ECO:0000256" key="9">
    <source>
        <dbReference type="SAM" id="Phobius"/>
    </source>
</evidence>
<keyword evidence="12" id="KW-1185">Reference proteome</keyword>
<dbReference type="CDD" id="cd17320">
    <property type="entry name" value="MFS_MdfA_MDR_like"/>
    <property type="match status" value="1"/>
</dbReference>
<dbReference type="PANTHER" id="PTHR23502:SF132">
    <property type="entry name" value="POLYAMINE TRANSPORTER 2-RELATED"/>
    <property type="match status" value="1"/>
</dbReference>
<evidence type="ECO:0000259" key="10">
    <source>
        <dbReference type="PROSITE" id="PS50850"/>
    </source>
</evidence>
<evidence type="ECO:0000313" key="11">
    <source>
        <dbReference type="EMBL" id="UWZ34817.1"/>
    </source>
</evidence>
<feature type="transmembrane region" description="Helical" evidence="9">
    <location>
        <begin position="102"/>
        <end position="124"/>
    </location>
</feature>
<evidence type="ECO:0000256" key="7">
    <source>
        <dbReference type="ARBA" id="ARBA00023136"/>
    </source>
</evidence>